<evidence type="ECO:0000313" key="4">
    <source>
        <dbReference type="EMBL" id="KAK6956946.1"/>
    </source>
</evidence>
<comment type="pathway">
    <text evidence="1">Mycotoxin biosynthesis.</text>
</comment>
<evidence type="ECO:0000256" key="1">
    <source>
        <dbReference type="ARBA" id="ARBA00004685"/>
    </source>
</evidence>
<dbReference type="PANTHER" id="PTHR33365">
    <property type="entry name" value="YALI0B05434P"/>
    <property type="match status" value="1"/>
</dbReference>
<dbReference type="Pfam" id="PF11807">
    <property type="entry name" value="UstYa"/>
    <property type="match status" value="1"/>
</dbReference>
<comment type="similarity">
    <text evidence="2">Belongs to the ustYa family.</text>
</comment>
<evidence type="ECO:0000313" key="5">
    <source>
        <dbReference type="Proteomes" id="UP001369815"/>
    </source>
</evidence>
<dbReference type="AlphaFoldDB" id="A0AAX6MWP7"/>
<keyword evidence="3" id="KW-1133">Transmembrane helix</keyword>
<dbReference type="EMBL" id="JBANMG010000002">
    <property type="protein sequence ID" value="KAK6956946.1"/>
    <property type="molecule type" value="Genomic_DNA"/>
</dbReference>
<feature type="transmembrane region" description="Helical" evidence="3">
    <location>
        <begin position="50"/>
        <end position="72"/>
    </location>
</feature>
<evidence type="ECO:0008006" key="6">
    <source>
        <dbReference type="Google" id="ProtNLM"/>
    </source>
</evidence>
<dbReference type="GO" id="GO:0043386">
    <property type="term" value="P:mycotoxin biosynthetic process"/>
    <property type="evidence" value="ECO:0007669"/>
    <property type="project" value="InterPro"/>
</dbReference>
<keyword evidence="3" id="KW-0812">Transmembrane</keyword>
<sequence length="286" mass="32865">MQHTPSLPPIYEVLEDDYEKSETVYFLPKRQQPRFSRRRYHARDDTSQGVLSIILIALGTFLLGVISALAIIEFRSRNPANGSYETGFQEEKLIPANSIQLEQVQFKLPVDFAPNGDEFLVAEPGDKSYIGTTAEVDAAWKNLLWGRYFSVSEAEAKDLWGDEYTEYWDHHRSGYTAGFDMFHQLHCLNQIRQALHRDVYPETPLHGPVHTDHCLDQLRQSIMCWGSTAVVPLKYFEGYGSEYVKTDAVHTCRKFEPIREFVSERFNGSLFVPRPSGWIDTSDNAF</sequence>
<keyword evidence="5" id="KW-1185">Reference proteome</keyword>
<name>A0AAX6MWP7_9PEZI</name>
<dbReference type="Proteomes" id="UP001369815">
    <property type="component" value="Unassembled WGS sequence"/>
</dbReference>
<proteinExistence type="inferred from homology"/>
<keyword evidence="3" id="KW-0472">Membrane</keyword>
<organism evidence="4 5">
    <name type="scientific">Daldinia eschscholtzii</name>
    <dbReference type="NCBI Taxonomy" id="292717"/>
    <lineage>
        <taxon>Eukaryota</taxon>
        <taxon>Fungi</taxon>
        <taxon>Dikarya</taxon>
        <taxon>Ascomycota</taxon>
        <taxon>Pezizomycotina</taxon>
        <taxon>Sordariomycetes</taxon>
        <taxon>Xylariomycetidae</taxon>
        <taxon>Xylariales</taxon>
        <taxon>Hypoxylaceae</taxon>
        <taxon>Daldinia</taxon>
    </lineage>
</organism>
<reference evidence="4 5" key="1">
    <citation type="journal article" date="2024" name="Front Chem Biol">
        <title>Unveiling the potential of Daldinia eschscholtzii MFLUCC 19-0629 through bioactivity and bioinformatics studies for enhanced sustainable agriculture production.</title>
        <authorList>
            <person name="Brooks S."/>
            <person name="Weaver J.A."/>
            <person name="Klomchit A."/>
            <person name="Alharthi S.A."/>
            <person name="Onlamun T."/>
            <person name="Nurani R."/>
            <person name="Vong T.K."/>
            <person name="Alberti F."/>
            <person name="Greco C."/>
        </authorList>
    </citation>
    <scope>NUCLEOTIDE SEQUENCE [LARGE SCALE GENOMIC DNA]</scope>
    <source>
        <strain evidence="4">MFLUCC 19-0629</strain>
    </source>
</reference>
<dbReference type="PANTHER" id="PTHR33365:SF4">
    <property type="entry name" value="CYCLOCHLOROTINE BIOSYNTHESIS PROTEIN O"/>
    <property type="match status" value="1"/>
</dbReference>
<dbReference type="InterPro" id="IPR021765">
    <property type="entry name" value="UstYa-like"/>
</dbReference>
<accession>A0AAX6MWP7</accession>
<gene>
    <name evidence="4" type="ORF">Daesc_002228</name>
</gene>
<evidence type="ECO:0000256" key="2">
    <source>
        <dbReference type="ARBA" id="ARBA00035112"/>
    </source>
</evidence>
<evidence type="ECO:0000256" key="3">
    <source>
        <dbReference type="SAM" id="Phobius"/>
    </source>
</evidence>
<comment type="caution">
    <text evidence="4">The sequence shown here is derived from an EMBL/GenBank/DDBJ whole genome shotgun (WGS) entry which is preliminary data.</text>
</comment>
<protein>
    <recommendedName>
        <fullName evidence="6">Cyclochlorotine biosynthesis protein O</fullName>
    </recommendedName>
</protein>